<name>A0A0E3ZJ13_9BURK</name>
<dbReference type="KEGG" id="pdq:CL55_00004680"/>
<protein>
    <submittedName>
        <fullName evidence="2">Uncharacterized protein</fullName>
    </submittedName>
</protein>
<reference evidence="2 3" key="1">
    <citation type="submission" date="2014-03" db="EMBL/GenBank/DDBJ databases">
        <title>Genome of Polynucleobacter strain MWH-MoK4.</title>
        <authorList>
            <person name="Hahn M.W."/>
        </authorList>
    </citation>
    <scope>NUCLEOTIDE SEQUENCE [LARGE SCALE GENOMIC DNA]</scope>
    <source>
        <strain evidence="2 3">MWH-MoK4</strain>
    </source>
</reference>
<proteinExistence type="predicted"/>
<gene>
    <name evidence="2" type="ORF">CL55_00004680</name>
</gene>
<dbReference type="InterPro" id="IPR011990">
    <property type="entry name" value="TPR-like_helical_dom_sf"/>
</dbReference>
<dbReference type="STRING" id="1835254.CL55_00004680"/>
<dbReference type="RefSeq" id="WP_156156256.1">
    <property type="nucleotide sequence ID" value="NZ_CP007501.1"/>
</dbReference>
<evidence type="ECO:0000313" key="3">
    <source>
        <dbReference type="Proteomes" id="UP000061135"/>
    </source>
</evidence>
<feature type="compositionally biased region" description="Basic and acidic residues" evidence="1">
    <location>
        <begin position="15"/>
        <end position="26"/>
    </location>
</feature>
<sequence length="253" mass="28676">MILVPIVGTAADPKVQEKDVQKKSSSEAKTSNEPFVGPATEAKKLYRRYKRSFDKTIVAIACVKNPKCIEPEDEVLRYSKEALGILEKLDTLAAEGDVQANYYRGLIAFERMKYYDRQAEIVTHPDFILTNTVFRRYAKKQYLLAEKHFIVPAKIQNPSACEYLGNLYLTTIVGNPQQEKAAGYFYNAANAYIEQGNQIAGAKMYNAMKDNLNPADPRIIKVYAKLHNKEPIATWRKLPEDLVQSAPKKAQQH</sequence>
<evidence type="ECO:0000313" key="2">
    <source>
        <dbReference type="EMBL" id="AKD24801.1"/>
    </source>
</evidence>
<keyword evidence="3" id="KW-1185">Reference proteome</keyword>
<dbReference type="Gene3D" id="1.25.40.10">
    <property type="entry name" value="Tetratricopeptide repeat domain"/>
    <property type="match status" value="1"/>
</dbReference>
<dbReference type="HOGENOM" id="CLU_1097768_0_0_4"/>
<dbReference type="Proteomes" id="UP000061135">
    <property type="component" value="Chromosome"/>
</dbReference>
<dbReference type="OrthoDB" id="7426224at2"/>
<dbReference type="EMBL" id="CP007501">
    <property type="protein sequence ID" value="AKD24801.1"/>
    <property type="molecule type" value="Genomic_DNA"/>
</dbReference>
<organism evidence="2 3">
    <name type="scientific">Polynucleobacter duraquae</name>
    <dbReference type="NCBI Taxonomy" id="1835254"/>
    <lineage>
        <taxon>Bacteria</taxon>
        <taxon>Pseudomonadati</taxon>
        <taxon>Pseudomonadota</taxon>
        <taxon>Betaproteobacteria</taxon>
        <taxon>Burkholderiales</taxon>
        <taxon>Burkholderiaceae</taxon>
        <taxon>Polynucleobacter</taxon>
    </lineage>
</organism>
<dbReference type="SUPFAM" id="SSF81901">
    <property type="entry name" value="HCP-like"/>
    <property type="match status" value="1"/>
</dbReference>
<dbReference type="PATRIC" id="fig|576611.7.peg.472"/>
<dbReference type="AlphaFoldDB" id="A0A0E3ZJ13"/>
<feature type="region of interest" description="Disordered" evidence="1">
    <location>
        <begin position="15"/>
        <end position="35"/>
    </location>
</feature>
<accession>A0A0E3ZJ13</accession>
<evidence type="ECO:0000256" key="1">
    <source>
        <dbReference type="SAM" id="MobiDB-lite"/>
    </source>
</evidence>